<evidence type="ECO:0000256" key="1">
    <source>
        <dbReference type="ARBA" id="ARBA00022729"/>
    </source>
</evidence>
<evidence type="ECO:0000313" key="6">
    <source>
        <dbReference type="Proteomes" id="UP001150904"/>
    </source>
</evidence>
<comment type="caution">
    <text evidence="5">The sequence shown here is derived from an EMBL/GenBank/DDBJ whole genome shotgun (WGS) entry which is preliminary data.</text>
</comment>
<keyword evidence="6" id="KW-1185">Reference proteome</keyword>
<name>A0A9W9JFM1_9EURO</name>
<dbReference type="EMBL" id="JAPQKR010000015">
    <property type="protein sequence ID" value="KAJ5195126.1"/>
    <property type="molecule type" value="Genomic_DNA"/>
</dbReference>
<dbReference type="SUPFAM" id="SSF53474">
    <property type="entry name" value="alpha/beta-Hydrolases"/>
    <property type="match status" value="1"/>
</dbReference>
<feature type="signal peptide" evidence="3">
    <location>
        <begin position="1"/>
        <end position="20"/>
    </location>
</feature>
<dbReference type="RefSeq" id="XP_058305614.1">
    <property type="nucleotide sequence ID" value="XM_058455626.1"/>
</dbReference>
<evidence type="ECO:0000259" key="4">
    <source>
        <dbReference type="Pfam" id="PF01764"/>
    </source>
</evidence>
<dbReference type="GO" id="GO:0017000">
    <property type="term" value="P:antibiotic biosynthetic process"/>
    <property type="evidence" value="ECO:0007669"/>
    <property type="project" value="UniProtKB-ARBA"/>
</dbReference>
<accession>A0A9W9JFM1</accession>
<dbReference type="PANTHER" id="PTHR46640">
    <property type="entry name" value="TRIACYLGLYCEROL LIPASE, PUTATIVE (AFU_ORTHOLOGUE AFUA_6G06510)-RELATED"/>
    <property type="match status" value="1"/>
</dbReference>
<protein>
    <recommendedName>
        <fullName evidence="4">Fungal lipase-type domain-containing protein</fullName>
    </recommendedName>
</protein>
<dbReference type="CDD" id="cd00519">
    <property type="entry name" value="Lipase_3"/>
    <property type="match status" value="1"/>
</dbReference>
<dbReference type="OrthoDB" id="438440at2759"/>
<evidence type="ECO:0000256" key="3">
    <source>
        <dbReference type="SAM" id="SignalP"/>
    </source>
</evidence>
<evidence type="ECO:0000256" key="2">
    <source>
        <dbReference type="ARBA" id="ARBA00022801"/>
    </source>
</evidence>
<dbReference type="InterPro" id="IPR051299">
    <property type="entry name" value="AB_hydrolase_lip/est"/>
</dbReference>
<dbReference type="Gene3D" id="3.40.50.1820">
    <property type="entry name" value="alpha/beta hydrolase"/>
    <property type="match status" value="1"/>
</dbReference>
<dbReference type="InterPro" id="IPR029058">
    <property type="entry name" value="AB_hydrolase_fold"/>
</dbReference>
<dbReference type="AlphaFoldDB" id="A0A9W9JFM1"/>
<dbReference type="GO" id="GO:0072330">
    <property type="term" value="P:monocarboxylic acid biosynthetic process"/>
    <property type="evidence" value="ECO:0007669"/>
    <property type="project" value="UniProtKB-ARBA"/>
</dbReference>
<dbReference type="Proteomes" id="UP001150904">
    <property type="component" value="Unassembled WGS sequence"/>
</dbReference>
<feature type="domain" description="Fungal lipase-type" evidence="4">
    <location>
        <begin position="101"/>
        <end position="266"/>
    </location>
</feature>
<dbReference type="PANTHER" id="PTHR46640:SF1">
    <property type="entry name" value="FUNGAL LIPASE-LIKE DOMAIN-CONTAINING PROTEIN-RELATED"/>
    <property type="match status" value="1"/>
</dbReference>
<organism evidence="5 6">
    <name type="scientific">Penicillium cinerascens</name>
    <dbReference type="NCBI Taxonomy" id="70096"/>
    <lineage>
        <taxon>Eukaryota</taxon>
        <taxon>Fungi</taxon>
        <taxon>Dikarya</taxon>
        <taxon>Ascomycota</taxon>
        <taxon>Pezizomycotina</taxon>
        <taxon>Eurotiomycetes</taxon>
        <taxon>Eurotiomycetidae</taxon>
        <taxon>Eurotiales</taxon>
        <taxon>Aspergillaceae</taxon>
        <taxon>Penicillium</taxon>
    </lineage>
</organism>
<reference evidence="5" key="2">
    <citation type="journal article" date="2023" name="IMA Fungus">
        <title>Comparative genomic study of the Penicillium genus elucidates a diverse pangenome and 15 lateral gene transfer events.</title>
        <authorList>
            <person name="Petersen C."/>
            <person name="Sorensen T."/>
            <person name="Nielsen M.R."/>
            <person name="Sondergaard T.E."/>
            <person name="Sorensen J.L."/>
            <person name="Fitzpatrick D.A."/>
            <person name="Frisvad J.C."/>
            <person name="Nielsen K.L."/>
        </authorList>
    </citation>
    <scope>NUCLEOTIDE SEQUENCE</scope>
    <source>
        <strain evidence="5">IBT 15544</strain>
    </source>
</reference>
<sequence>MVRLEVLLLYFLSWLGVALGRNETRHISSDLFNSLEELSRIVDISYCVSTTGIQEPFQCLSHCAEFPNLELVTTWSTRVLLSDSCGYIAISHSPGPKRIIAAFRGTYSITNTIIDLSAVPQSYVPYLGDGTPGDGEQTTKLNSSAPRCENCTVHAGFLKSWINTRPTVLSHLAEAREKYPDYEVTLVGHSLGGAVAALAGLEMRLKGWNPEVTTFGEPMVGNAAFVGFLDEQFQLGNYSKPTGNTEGQRFRRVTHVDDPVPLLPLREWGYAPHAGEIYISNPDLPPSVEDVHLCIGNEDPQCIAGSEIPSALSNMLKDVDIPLDVFNSDPDLCSMYEGVPDTQPGQQAVLGKQKPADCASRDETRSLYPRRWNWSVIPARYRLWELFYAHRDYFWRIGLCVPGGDPTG</sequence>
<dbReference type="GO" id="GO:0006629">
    <property type="term" value="P:lipid metabolic process"/>
    <property type="evidence" value="ECO:0007669"/>
    <property type="project" value="InterPro"/>
</dbReference>
<keyword evidence="1 3" id="KW-0732">Signal</keyword>
<dbReference type="GeneID" id="83182927"/>
<keyword evidence="2" id="KW-0378">Hydrolase</keyword>
<gene>
    <name evidence="5" type="ORF">N7498_008564</name>
</gene>
<evidence type="ECO:0000313" key="5">
    <source>
        <dbReference type="EMBL" id="KAJ5195126.1"/>
    </source>
</evidence>
<dbReference type="Pfam" id="PF01764">
    <property type="entry name" value="Lipase_3"/>
    <property type="match status" value="1"/>
</dbReference>
<dbReference type="GO" id="GO:0016787">
    <property type="term" value="F:hydrolase activity"/>
    <property type="evidence" value="ECO:0007669"/>
    <property type="project" value="UniProtKB-KW"/>
</dbReference>
<proteinExistence type="predicted"/>
<dbReference type="InterPro" id="IPR002921">
    <property type="entry name" value="Fungal_lipase-type"/>
</dbReference>
<reference evidence="5" key="1">
    <citation type="submission" date="2022-12" db="EMBL/GenBank/DDBJ databases">
        <authorList>
            <person name="Petersen C."/>
        </authorList>
    </citation>
    <scope>NUCLEOTIDE SEQUENCE</scope>
    <source>
        <strain evidence="5">IBT 15544</strain>
    </source>
</reference>
<feature type="chain" id="PRO_5040819003" description="Fungal lipase-type domain-containing protein" evidence="3">
    <location>
        <begin position="21"/>
        <end position="408"/>
    </location>
</feature>